<dbReference type="RefSeq" id="WP_162862918.1">
    <property type="nucleotide sequence ID" value="NZ_CP020719.1"/>
</dbReference>
<accession>A0A9X2Q961</accession>
<evidence type="ECO:0000313" key="2">
    <source>
        <dbReference type="EMBL" id="MCS3710933.1"/>
    </source>
</evidence>
<dbReference type="InterPro" id="IPR002716">
    <property type="entry name" value="PIN_dom"/>
</dbReference>
<dbReference type="Gene3D" id="3.40.50.1010">
    <property type="entry name" value="5'-nuclease"/>
    <property type="match status" value="1"/>
</dbReference>
<proteinExistence type="predicted"/>
<feature type="domain" description="PIN" evidence="1">
    <location>
        <begin position="1"/>
        <end position="123"/>
    </location>
</feature>
<evidence type="ECO:0000259" key="1">
    <source>
        <dbReference type="Pfam" id="PF01850"/>
    </source>
</evidence>
<dbReference type="EMBL" id="JANUAE010000009">
    <property type="protein sequence ID" value="MCS3710933.1"/>
    <property type="molecule type" value="Genomic_DNA"/>
</dbReference>
<evidence type="ECO:0000313" key="3">
    <source>
        <dbReference type="Proteomes" id="UP001155057"/>
    </source>
</evidence>
<organism evidence="2 3">
    <name type="scientific">Salinibacter ruber</name>
    <dbReference type="NCBI Taxonomy" id="146919"/>
    <lineage>
        <taxon>Bacteria</taxon>
        <taxon>Pseudomonadati</taxon>
        <taxon>Rhodothermota</taxon>
        <taxon>Rhodothermia</taxon>
        <taxon>Rhodothermales</taxon>
        <taxon>Salinibacteraceae</taxon>
        <taxon>Salinibacter</taxon>
    </lineage>
</organism>
<name>A0A9X2Q961_9BACT</name>
<dbReference type="Proteomes" id="UP001155057">
    <property type="component" value="Unassembled WGS sequence"/>
</dbReference>
<reference evidence="2" key="1">
    <citation type="submission" date="2022-08" db="EMBL/GenBank/DDBJ databases">
        <title>Genomic Encyclopedia of Type Strains, Phase V (KMG-V): Genome sequencing to study the core and pangenomes of soil and plant-associated prokaryotes.</title>
        <authorList>
            <person name="Whitman W."/>
        </authorList>
    </citation>
    <scope>NUCLEOTIDE SEQUENCE</scope>
    <source>
        <strain evidence="2">SP3049</strain>
    </source>
</reference>
<comment type="caution">
    <text evidence="2">The sequence shown here is derived from an EMBL/GenBank/DDBJ whole genome shotgun (WGS) entry which is preliminary data.</text>
</comment>
<dbReference type="InterPro" id="IPR029060">
    <property type="entry name" value="PIN-like_dom_sf"/>
</dbReference>
<dbReference type="AlphaFoldDB" id="A0A9X2Q961"/>
<protein>
    <submittedName>
        <fullName evidence="2">Nucleic acid-binding protein</fullName>
    </submittedName>
</protein>
<dbReference type="Pfam" id="PF01850">
    <property type="entry name" value="PIN"/>
    <property type="match status" value="1"/>
</dbReference>
<gene>
    <name evidence="2" type="ORF">GGP61_002559</name>
</gene>
<dbReference type="SUPFAM" id="SSF88723">
    <property type="entry name" value="PIN domain-like"/>
    <property type="match status" value="1"/>
</dbReference>
<sequence length="127" mass="14283">MVDTNILVYATIDEAPKCGEARRWMQRLQKDGVQLCATPQIYREYLVVLTRGSVFERRFSSDEALATLNDTRPAFRTLSPTGDTSEKCTLLLQRYGVRSKQVHDANIVAVMMTYGLKGLATFDFSPG</sequence>